<proteinExistence type="predicted"/>
<organism evidence="2 3">
    <name type="scientific">Biomphalaria pfeifferi</name>
    <name type="common">Bloodfluke planorb</name>
    <name type="synonym">Freshwater snail</name>
    <dbReference type="NCBI Taxonomy" id="112525"/>
    <lineage>
        <taxon>Eukaryota</taxon>
        <taxon>Metazoa</taxon>
        <taxon>Spiralia</taxon>
        <taxon>Lophotrochozoa</taxon>
        <taxon>Mollusca</taxon>
        <taxon>Gastropoda</taxon>
        <taxon>Heterobranchia</taxon>
        <taxon>Euthyneura</taxon>
        <taxon>Panpulmonata</taxon>
        <taxon>Hygrophila</taxon>
        <taxon>Lymnaeoidea</taxon>
        <taxon>Planorbidae</taxon>
        <taxon>Biomphalaria</taxon>
    </lineage>
</organism>
<protein>
    <recommendedName>
        <fullName evidence="1">YqaJ viral recombinase domain-containing protein</fullName>
    </recommendedName>
</protein>
<evidence type="ECO:0000259" key="1">
    <source>
        <dbReference type="Pfam" id="PF09588"/>
    </source>
</evidence>
<gene>
    <name evidence="2" type="ORF">Bpfe_007802</name>
</gene>
<dbReference type="PANTHER" id="PTHR46609:SF8">
    <property type="entry name" value="YQAJ VIRAL RECOMBINASE DOMAIN-CONTAINING PROTEIN"/>
    <property type="match status" value="1"/>
</dbReference>
<dbReference type="GO" id="GO:0006281">
    <property type="term" value="P:DNA repair"/>
    <property type="evidence" value="ECO:0007669"/>
    <property type="project" value="UniProtKB-ARBA"/>
</dbReference>
<feature type="non-terminal residue" evidence="2">
    <location>
        <position position="227"/>
    </location>
</feature>
<dbReference type="CDD" id="cd22343">
    <property type="entry name" value="PDDEXK_lambda_exonuclease-like"/>
    <property type="match status" value="1"/>
</dbReference>
<dbReference type="InterPro" id="IPR019080">
    <property type="entry name" value="YqaJ_viral_recombinase"/>
</dbReference>
<dbReference type="InterPro" id="IPR011604">
    <property type="entry name" value="PDDEXK-like_dom_sf"/>
</dbReference>
<dbReference type="SUPFAM" id="SSF52980">
    <property type="entry name" value="Restriction endonuclease-like"/>
    <property type="match status" value="1"/>
</dbReference>
<dbReference type="AlphaFoldDB" id="A0AAD8FF22"/>
<sequence>MCRLDSNTPSMEECRNIEQTTREQAECEEWHKRRRGRITSSKFKSVIRRRKFCHDNFLLSIFNLNRKPVEYAATLYGKENEREAKSEYFKKTGRKIEKCGFIVNPNFPFLGASPDGKFYENGNIGLVEVKCPYKHRKDTVEKAVDDKKFCLCKNARGLFLKPSHEYYYQVQGQLMISGADFLDFIVYTKKDLAIIRIEKDLPFMRFMLLYLSKFYAEHQDFKILKKK</sequence>
<dbReference type="InterPro" id="IPR051703">
    <property type="entry name" value="NF-kappa-B_Signaling_Reg"/>
</dbReference>
<reference evidence="2" key="1">
    <citation type="journal article" date="2023" name="PLoS Negl. Trop. Dis.">
        <title>A genome sequence for Biomphalaria pfeifferi, the major vector snail for the human-infecting parasite Schistosoma mansoni.</title>
        <authorList>
            <person name="Bu L."/>
            <person name="Lu L."/>
            <person name="Laidemitt M.R."/>
            <person name="Zhang S.M."/>
            <person name="Mutuku M."/>
            <person name="Mkoji G."/>
            <person name="Steinauer M."/>
            <person name="Loker E.S."/>
        </authorList>
    </citation>
    <scope>NUCLEOTIDE SEQUENCE</scope>
    <source>
        <strain evidence="2">KasaAsao</strain>
    </source>
</reference>
<dbReference type="Proteomes" id="UP001233172">
    <property type="component" value="Unassembled WGS sequence"/>
</dbReference>
<evidence type="ECO:0000313" key="3">
    <source>
        <dbReference type="Proteomes" id="UP001233172"/>
    </source>
</evidence>
<dbReference type="PANTHER" id="PTHR46609">
    <property type="entry name" value="EXONUCLEASE, PHAGE-TYPE/RECB, C-TERMINAL DOMAIN-CONTAINING PROTEIN"/>
    <property type="match status" value="1"/>
</dbReference>
<comment type="caution">
    <text evidence="2">The sequence shown here is derived from an EMBL/GenBank/DDBJ whole genome shotgun (WGS) entry which is preliminary data.</text>
</comment>
<dbReference type="EMBL" id="JASAOG010000024">
    <property type="protein sequence ID" value="KAK0062597.1"/>
    <property type="molecule type" value="Genomic_DNA"/>
</dbReference>
<dbReference type="InterPro" id="IPR011335">
    <property type="entry name" value="Restrct_endonuc-II-like"/>
</dbReference>
<name>A0AAD8FF22_BIOPF</name>
<feature type="domain" description="YqaJ viral recombinase" evidence="1">
    <location>
        <begin position="29"/>
        <end position="179"/>
    </location>
</feature>
<evidence type="ECO:0000313" key="2">
    <source>
        <dbReference type="EMBL" id="KAK0062597.1"/>
    </source>
</evidence>
<dbReference type="Pfam" id="PF09588">
    <property type="entry name" value="YqaJ"/>
    <property type="match status" value="1"/>
</dbReference>
<reference evidence="2" key="2">
    <citation type="submission" date="2023-04" db="EMBL/GenBank/DDBJ databases">
        <authorList>
            <person name="Bu L."/>
            <person name="Lu L."/>
            <person name="Laidemitt M.R."/>
            <person name="Zhang S.M."/>
            <person name="Mutuku M."/>
            <person name="Mkoji G."/>
            <person name="Steinauer M."/>
            <person name="Loker E.S."/>
        </authorList>
    </citation>
    <scope>NUCLEOTIDE SEQUENCE</scope>
    <source>
        <strain evidence="2">KasaAsao</strain>
        <tissue evidence="2">Whole Snail</tissue>
    </source>
</reference>
<dbReference type="Gene3D" id="3.90.320.10">
    <property type="match status" value="1"/>
</dbReference>
<accession>A0AAD8FF22</accession>
<keyword evidence="3" id="KW-1185">Reference proteome</keyword>